<gene>
    <name evidence="2" type="ORF">GCM10010448_65360</name>
</gene>
<protein>
    <submittedName>
        <fullName evidence="2">Uncharacterized protein</fullName>
    </submittedName>
</protein>
<dbReference type="EMBL" id="BAAAUF010000076">
    <property type="protein sequence ID" value="GAA3073628.1"/>
    <property type="molecule type" value="Genomic_DNA"/>
</dbReference>
<keyword evidence="3" id="KW-1185">Reference proteome</keyword>
<accession>A0ABP6M2K3</accession>
<feature type="region of interest" description="Disordered" evidence="1">
    <location>
        <begin position="1"/>
        <end position="66"/>
    </location>
</feature>
<dbReference type="Proteomes" id="UP001501532">
    <property type="component" value="Unassembled WGS sequence"/>
</dbReference>
<dbReference type="RefSeq" id="WP_234518386.1">
    <property type="nucleotide sequence ID" value="NZ_JAKEEB010000032.1"/>
</dbReference>
<organism evidence="2 3">
    <name type="scientific">Streptomyces glomeratus</name>
    <dbReference type="NCBI Taxonomy" id="284452"/>
    <lineage>
        <taxon>Bacteria</taxon>
        <taxon>Bacillati</taxon>
        <taxon>Actinomycetota</taxon>
        <taxon>Actinomycetes</taxon>
        <taxon>Kitasatosporales</taxon>
        <taxon>Streptomycetaceae</taxon>
        <taxon>Streptomyces</taxon>
    </lineage>
</organism>
<name>A0ABP6M2K3_9ACTN</name>
<reference evidence="3" key="1">
    <citation type="journal article" date="2019" name="Int. J. Syst. Evol. Microbiol.">
        <title>The Global Catalogue of Microorganisms (GCM) 10K type strain sequencing project: providing services to taxonomists for standard genome sequencing and annotation.</title>
        <authorList>
            <consortium name="The Broad Institute Genomics Platform"/>
            <consortium name="The Broad Institute Genome Sequencing Center for Infectious Disease"/>
            <person name="Wu L."/>
            <person name="Ma J."/>
        </authorList>
    </citation>
    <scope>NUCLEOTIDE SEQUENCE [LARGE SCALE GENOMIC DNA]</scope>
    <source>
        <strain evidence="3">JCM 9091</strain>
    </source>
</reference>
<evidence type="ECO:0000256" key="1">
    <source>
        <dbReference type="SAM" id="MobiDB-lite"/>
    </source>
</evidence>
<evidence type="ECO:0000313" key="3">
    <source>
        <dbReference type="Proteomes" id="UP001501532"/>
    </source>
</evidence>
<evidence type="ECO:0000313" key="2">
    <source>
        <dbReference type="EMBL" id="GAA3073628.1"/>
    </source>
</evidence>
<sequence length="66" mass="6461">MTRHDAGTEAATSHGAPSDTAVAVDRLVTSGLKAPADYDGPPEGPTGRGPGPNGPGVRSPGPVPMT</sequence>
<proteinExistence type="predicted"/>
<comment type="caution">
    <text evidence="2">The sequence shown here is derived from an EMBL/GenBank/DDBJ whole genome shotgun (WGS) entry which is preliminary data.</text>
</comment>